<keyword evidence="1 2" id="KW-0732">Signal</keyword>
<dbReference type="PROSITE" id="PS00134">
    <property type="entry name" value="TRYPSIN_HIS"/>
    <property type="match status" value="1"/>
</dbReference>
<evidence type="ECO:0000313" key="4">
    <source>
        <dbReference type="EMBL" id="CTQ48589.1"/>
    </source>
</evidence>
<dbReference type="InterPro" id="IPR050966">
    <property type="entry name" value="Glutamyl_endopeptidase"/>
</dbReference>
<dbReference type="InterPro" id="IPR043504">
    <property type="entry name" value="Peptidase_S1_PA_chymotrypsin"/>
</dbReference>
<feature type="chain" id="PRO_5005807983" evidence="2">
    <location>
        <begin position="24"/>
        <end position="280"/>
    </location>
</feature>
<dbReference type="OrthoDB" id="267336at2"/>
<gene>
    <name evidence="4" type="ORF">JDO7802_00592</name>
</gene>
<dbReference type="PANTHER" id="PTHR15462:SF8">
    <property type="entry name" value="SERINE PROTEASE"/>
    <property type="match status" value="1"/>
</dbReference>
<proteinExistence type="predicted"/>
<sequence>MRLSFSICLSFGLFVLGATPPTAQTTVPPSTSATVQTAHDARGIEGVGRLDIRGADGASGFCTAALVSPSLVLTAAHCLFDKSTGQAFSNEAMTFRAGLRQGEETASRRVRRMVIHPGYTYSERPTGTALRTDLALLELARDVRLPQVHPFAAQGSLTTGDAVELISYARGRADAPMRESGCTVLDRDARVLVLSCSVDYGASGSPVFVRTAQGLQIVSVISSMSDWDGRPVALAVTVESGLEELKREFLRTPQFAARRKVLRVGEDGGTGTIRFHRPGD</sequence>
<keyword evidence="5" id="KW-1185">Reference proteome</keyword>
<dbReference type="Pfam" id="PF00089">
    <property type="entry name" value="Trypsin"/>
    <property type="match status" value="1"/>
</dbReference>
<dbReference type="STRING" id="420998.JDO7802_00592"/>
<dbReference type="InterPro" id="IPR018114">
    <property type="entry name" value="TRYPSIN_HIS"/>
</dbReference>
<dbReference type="GO" id="GO:0006508">
    <property type="term" value="P:proteolysis"/>
    <property type="evidence" value="ECO:0007669"/>
    <property type="project" value="InterPro"/>
</dbReference>
<dbReference type="Gene3D" id="2.40.10.10">
    <property type="entry name" value="Trypsin-like serine proteases"/>
    <property type="match status" value="2"/>
</dbReference>
<protein>
    <submittedName>
        <fullName evidence="4">V8-like Glu-specific endopeptidase</fullName>
    </submittedName>
</protein>
<feature type="domain" description="Peptidase S1" evidence="3">
    <location>
        <begin position="15"/>
        <end position="251"/>
    </location>
</feature>
<dbReference type="InterPro" id="IPR009003">
    <property type="entry name" value="Peptidase_S1_PA"/>
</dbReference>
<dbReference type="PROSITE" id="PS50240">
    <property type="entry name" value="TRYPSIN_DOM"/>
    <property type="match status" value="1"/>
</dbReference>
<reference evidence="4 5" key="1">
    <citation type="submission" date="2015-07" db="EMBL/GenBank/DDBJ databases">
        <authorList>
            <person name="Noorani M."/>
        </authorList>
    </citation>
    <scope>NUCLEOTIDE SEQUENCE [LARGE SCALE GENOMIC DNA]</scope>
    <source>
        <strain evidence="4 5">CECT 7802</strain>
    </source>
</reference>
<dbReference type="PANTHER" id="PTHR15462">
    <property type="entry name" value="SERINE PROTEASE"/>
    <property type="match status" value="1"/>
</dbReference>
<feature type="signal peptide" evidence="2">
    <location>
        <begin position="1"/>
        <end position="23"/>
    </location>
</feature>
<evidence type="ECO:0000259" key="3">
    <source>
        <dbReference type="PROSITE" id="PS50240"/>
    </source>
</evidence>
<dbReference type="EMBL" id="CXSU01000005">
    <property type="protein sequence ID" value="CTQ48589.1"/>
    <property type="molecule type" value="Genomic_DNA"/>
</dbReference>
<dbReference type="SMART" id="SM00020">
    <property type="entry name" value="Tryp_SPc"/>
    <property type="match status" value="1"/>
</dbReference>
<organism evidence="4 5">
    <name type="scientific">Jannaschia donghaensis</name>
    <dbReference type="NCBI Taxonomy" id="420998"/>
    <lineage>
        <taxon>Bacteria</taxon>
        <taxon>Pseudomonadati</taxon>
        <taxon>Pseudomonadota</taxon>
        <taxon>Alphaproteobacteria</taxon>
        <taxon>Rhodobacterales</taxon>
        <taxon>Roseobacteraceae</taxon>
        <taxon>Jannaschia</taxon>
    </lineage>
</organism>
<name>A0A0M6YFP9_9RHOB</name>
<evidence type="ECO:0000256" key="2">
    <source>
        <dbReference type="SAM" id="SignalP"/>
    </source>
</evidence>
<evidence type="ECO:0000256" key="1">
    <source>
        <dbReference type="ARBA" id="ARBA00022729"/>
    </source>
</evidence>
<dbReference type="SUPFAM" id="SSF50494">
    <property type="entry name" value="Trypsin-like serine proteases"/>
    <property type="match status" value="1"/>
</dbReference>
<evidence type="ECO:0000313" key="5">
    <source>
        <dbReference type="Proteomes" id="UP000049222"/>
    </source>
</evidence>
<accession>A0A0M6YFP9</accession>
<dbReference type="AlphaFoldDB" id="A0A0M6YFP9"/>
<dbReference type="GO" id="GO:0004252">
    <property type="term" value="F:serine-type endopeptidase activity"/>
    <property type="evidence" value="ECO:0007669"/>
    <property type="project" value="InterPro"/>
</dbReference>
<dbReference type="Proteomes" id="UP000049222">
    <property type="component" value="Unassembled WGS sequence"/>
</dbReference>
<dbReference type="InterPro" id="IPR001254">
    <property type="entry name" value="Trypsin_dom"/>
</dbReference>